<protein>
    <submittedName>
        <fullName evidence="1">41792_t:CDS:1</fullName>
    </submittedName>
</protein>
<dbReference type="EMBL" id="CAJVQB010077436">
    <property type="protein sequence ID" value="CAG8844882.1"/>
    <property type="molecule type" value="Genomic_DNA"/>
</dbReference>
<sequence>LERVLLNETIQKKHTRELSASTEQSFSKKARKLNLKKANKSTTSIFLQLSNKINNAKTKNEDASQDLNFSYFDFGEAVFKQYKELKPKHGKDGSQALVKSKVREAISETKCFNEALRERIERSEKVYKLFN</sequence>
<name>A0ABN7X0V5_GIGMA</name>
<gene>
    <name evidence="1" type="ORF">GMARGA_LOCUS37347</name>
</gene>
<evidence type="ECO:0000313" key="1">
    <source>
        <dbReference type="EMBL" id="CAG8844882.1"/>
    </source>
</evidence>
<accession>A0ABN7X0V5</accession>
<evidence type="ECO:0000313" key="2">
    <source>
        <dbReference type="Proteomes" id="UP000789901"/>
    </source>
</evidence>
<proteinExistence type="predicted"/>
<reference evidence="1 2" key="1">
    <citation type="submission" date="2021-06" db="EMBL/GenBank/DDBJ databases">
        <authorList>
            <person name="Kallberg Y."/>
            <person name="Tangrot J."/>
            <person name="Rosling A."/>
        </authorList>
    </citation>
    <scope>NUCLEOTIDE SEQUENCE [LARGE SCALE GENOMIC DNA]</scope>
    <source>
        <strain evidence="1 2">120-4 pot B 10/14</strain>
    </source>
</reference>
<keyword evidence="2" id="KW-1185">Reference proteome</keyword>
<dbReference type="Proteomes" id="UP000789901">
    <property type="component" value="Unassembled WGS sequence"/>
</dbReference>
<organism evidence="1 2">
    <name type="scientific">Gigaspora margarita</name>
    <dbReference type="NCBI Taxonomy" id="4874"/>
    <lineage>
        <taxon>Eukaryota</taxon>
        <taxon>Fungi</taxon>
        <taxon>Fungi incertae sedis</taxon>
        <taxon>Mucoromycota</taxon>
        <taxon>Glomeromycotina</taxon>
        <taxon>Glomeromycetes</taxon>
        <taxon>Diversisporales</taxon>
        <taxon>Gigasporaceae</taxon>
        <taxon>Gigaspora</taxon>
    </lineage>
</organism>
<comment type="caution">
    <text evidence="1">The sequence shown here is derived from an EMBL/GenBank/DDBJ whole genome shotgun (WGS) entry which is preliminary data.</text>
</comment>
<feature type="non-terminal residue" evidence="1">
    <location>
        <position position="1"/>
    </location>
</feature>
<feature type="non-terminal residue" evidence="1">
    <location>
        <position position="131"/>
    </location>
</feature>